<dbReference type="InterPro" id="IPR029060">
    <property type="entry name" value="PIN-like_dom_sf"/>
</dbReference>
<sequence length="141" mass="14945">MIVYFDTSALIKLVFDEPGSEIAVELWDRAEAVASSQLVYPEARAAAAAAHRGGRIDAGTLRSATREIDELFDELTVIGLDDPLARSAGRLAQQRALRGYDAVHLASALTVDAEDLVVATWDRDLADAAIAEALAVAPAPS</sequence>
<dbReference type="SUPFAM" id="SSF88723">
    <property type="entry name" value="PIN domain-like"/>
    <property type="match status" value="1"/>
</dbReference>
<keyword evidence="4 6" id="KW-0378">Hydrolase</keyword>
<dbReference type="CDD" id="cd09874">
    <property type="entry name" value="PIN_MT3492-like"/>
    <property type="match status" value="1"/>
</dbReference>
<feature type="binding site" evidence="6">
    <location>
        <position position="6"/>
    </location>
    <ligand>
        <name>Mg(2+)</name>
        <dbReference type="ChEBI" id="CHEBI:18420"/>
    </ligand>
</feature>
<proteinExistence type="inferred from homology"/>
<evidence type="ECO:0000256" key="5">
    <source>
        <dbReference type="ARBA" id="ARBA00022842"/>
    </source>
</evidence>
<evidence type="ECO:0000259" key="7">
    <source>
        <dbReference type="Pfam" id="PF01850"/>
    </source>
</evidence>
<dbReference type="Pfam" id="PF01850">
    <property type="entry name" value="PIN"/>
    <property type="match status" value="1"/>
</dbReference>
<dbReference type="InterPro" id="IPR022907">
    <property type="entry name" value="VapC_family"/>
</dbReference>
<keyword evidence="9" id="KW-1185">Reference proteome</keyword>
<evidence type="ECO:0000256" key="1">
    <source>
        <dbReference type="ARBA" id="ARBA00022649"/>
    </source>
</evidence>
<reference evidence="8 9" key="2">
    <citation type="submission" date="2023-10" db="EMBL/GenBank/DDBJ databases">
        <authorList>
            <person name="Han X.F."/>
        </authorList>
    </citation>
    <scope>NUCLEOTIDE SEQUENCE [LARGE SCALE GENOMIC DNA]</scope>
    <source>
        <strain evidence="8 9">KCTC 39840</strain>
    </source>
</reference>
<comment type="cofactor">
    <cofactor evidence="6">
        <name>Mg(2+)</name>
        <dbReference type="ChEBI" id="CHEBI:18420"/>
    </cofactor>
</comment>
<evidence type="ECO:0000256" key="3">
    <source>
        <dbReference type="ARBA" id="ARBA00022723"/>
    </source>
</evidence>
<comment type="similarity">
    <text evidence="6">Belongs to the PINc/VapC protein family.</text>
</comment>
<evidence type="ECO:0000256" key="6">
    <source>
        <dbReference type="HAMAP-Rule" id="MF_00265"/>
    </source>
</evidence>
<keyword evidence="1 6" id="KW-1277">Toxin-antitoxin system</keyword>
<dbReference type="EMBL" id="JAWSTH010000129">
    <property type="protein sequence ID" value="MDW5598263.1"/>
    <property type="molecule type" value="Genomic_DNA"/>
</dbReference>
<comment type="function">
    <text evidence="6">Toxic component of a toxin-antitoxin (TA) system. An RNase.</text>
</comment>
<reference evidence="9" key="1">
    <citation type="submission" date="2023-07" db="EMBL/GenBank/DDBJ databases">
        <title>Conexibacter stalactiti sp. nov., isolated from stalactites in a lava cave and emended description of the genus Conexibacter.</title>
        <authorList>
            <person name="Lee S.D."/>
        </authorList>
    </citation>
    <scope>NUCLEOTIDE SEQUENCE [LARGE SCALE GENOMIC DNA]</scope>
    <source>
        <strain evidence="9">KCTC 39840</strain>
    </source>
</reference>
<dbReference type="Proteomes" id="UP001284601">
    <property type="component" value="Unassembled WGS sequence"/>
</dbReference>
<dbReference type="InterPro" id="IPR002716">
    <property type="entry name" value="PIN_dom"/>
</dbReference>
<feature type="binding site" evidence="6">
    <location>
        <position position="101"/>
    </location>
    <ligand>
        <name>Mg(2+)</name>
        <dbReference type="ChEBI" id="CHEBI:18420"/>
    </ligand>
</feature>
<comment type="caution">
    <text evidence="8">The sequence shown here is derived from an EMBL/GenBank/DDBJ whole genome shotgun (WGS) entry which is preliminary data.</text>
</comment>
<keyword evidence="2 6" id="KW-0540">Nuclease</keyword>
<evidence type="ECO:0000313" key="8">
    <source>
        <dbReference type="EMBL" id="MDW5598263.1"/>
    </source>
</evidence>
<name>A0ABU4HY54_9ACTN</name>
<keyword evidence="5 6" id="KW-0460">Magnesium</keyword>
<keyword evidence="3 6" id="KW-0479">Metal-binding</keyword>
<dbReference type="EC" id="3.1.-.-" evidence="6"/>
<dbReference type="Gene3D" id="3.40.50.1010">
    <property type="entry name" value="5'-nuclease"/>
    <property type="match status" value="1"/>
</dbReference>
<evidence type="ECO:0000256" key="2">
    <source>
        <dbReference type="ARBA" id="ARBA00022722"/>
    </source>
</evidence>
<evidence type="ECO:0000313" key="9">
    <source>
        <dbReference type="Proteomes" id="UP001284601"/>
    </source>
</evidence>
<protein>
    <recommendedName>
        <fullName evidence="6">Ribonuclease VapC</fullName>
        <shortName evidence="6">RNase VapC</shortName>
        <ecNumber evidence="6">3.1.-.-</ecNumber>
    </recommendedName>
    <alternativeName>
        <fullName evidence="6">Toxin VapC</fullName>
    </alternativeName>
</protein>
<dbReference type="HAMAP" id="MF_00265">
    <property type="entry name" value="VapC_Nob1"/>
    <property type="match status" value="1"/>
</dbReference>
<feature type="domain" description="PIN" evidence="7">
    <location>
        <begin position="3"/>
        <end position="129"/>
    </location>
</feature>
<gene>
    <name evidence="6" type="primary">vapC</name>
    <name evidence="8" type="ORF">R7226_28150</name>
</gene>
<organism evidence="8 9">
    <name type="scientific">Conexibacter stalactiti</name>
    <dbReference type="NCBI Taxonomy" id="1940611"/>
    <lineage>
        <taxon>Bacteria</taxon>
        <taxon>Bacillati</taxon>
        <taxon>Actinomycetota</taxon>
        <taxon>Thermoleophilia</taxon>
        <taxon>Solirubrobacterales</taxon>
        <taxon>Conexibacteraceae</taxon>
        <taxon>Conexibacter</taxon>
    </lineage>
</organism>
<dbReference type="RefSeq" id="WP_318600784.1">
    <property type="nucleotide sequence ID" value="NZ_JAWSTH010000129.1"/>
</dbReference>
<evidence type="ECO:0000256" key="4">
    <source>
        <dbReference type="ARBA" id="ARBA00022801"/>
    </source>
</evidence>
<accession>A0ABU4HY54</accession>
<keyword evidence="6" id="KW-0800">Toxin</keyword>